<gene>
    <name evidence="3" type="ORF">MPXG_00155</name>
</gene>
<evidence type="ECO:0000256" key="1">
    <source>
        <dbReference type="PROSITE-ProRule" id="PRU00175"/>
    </source>
</evidence>
<dbReference type="SUPFAM" id="SSF57850">
    <property type="entry name" value="RING/U-box"/>
    <property type="match status" value="1"/>
</dbReference>
<organism evidence="3 4">
    <name type="scientific">Micromonas pusilla virus SP1</name>
    <name type="common">MpV-SP1</name>
    <dbReference type="NCBI Taxonomy" id="373996"/>
    <lineage>
        <taxon>Viruses</taxon>
        <taxon>Varidnaviria</taxon>
        <taxon>Bamfordvirae</taxon>
        <taxon>Nucleocytoviricota</taxon>
        <taxon>Megaviricetes</taxon>
        <taxon>Algavirales</taxon>
        <taxon>Phycodnaviridae</taxon>
        <taxon>Prasinovirus</taxon>
        <taxon>Prasinovirus micromonas</taxon>
    </lineage>
</organism>
<keyword evidence="1" id="KW-0862">Zinc</keyword>
<protein>
    <recommendedName>
        <fullName evidence="2">RING-type domain-containing protein</fullName>
    </recommendedName>
</protein>
<name>G9E6C6_MPSP1</name>
<sequence>MEIPVCEINEYLLPHYVQASEEPLDETFECSICCDYSNKCIISLPCGHKYHGECLNEWIDNKCRSCGAKRLRDTSTCPMCREEVRIIPNYNFWFKLGTETCNLIKWNDFIRKILIHTKHIKRLDKIQKYMKVVVINNLDFLSRHSLDCIDYDFCNLENIKEPVIEELKRSRIPFIKYKRILTLEEKVYILEFKIRLEEYVKYLEYISNNIPKPQILTDWCKKIYIFKKSIYRFRKVCEKFEPKLEF</sequence>
<evidence type="ECO:0000259" key="2">
    <source>
        <dbReference type="PROSITE" id="PS50089"/>
    </source>
</evidence>
<dbReference type="SMART" id="SM00184">
    <property type="entry name" value="RING"/>
    <property type="match status" value="1"/>
</dbReference>
<keyword evidence="1" id="KW-0863">Zinc-finger</keyword>
<dbReference type="Pfam" id="PF13639">
    <property type="entry name" value="zf-RING_2"/>
    <property type="match status" value="1"/>
</dbReference>
<dbReference type="EMBL" id="JF974320">
    <property type="protein sequence ID" value="AET84953.1"/>
    <property type="molecule type" value="Genomic_DNA"/>
</dbReference>
<dbReference type="InterPro" id="IPR013083">
    <property type="entry name" value="Znf_RING/FYVE/PHD"/>
</dbReference>
<feature type="domain" description="RING-type" evidence="2">
    <location>
        <begin position="30"/>
        <end position="81"/>
    </location>
</feature>
<dbReference type="PROSITE" id="PS50089">
    <property type="entry name" value="ZF_RING_2"/>
    <property type="match status" value="1"/>
</dbReference>
<keyword evidence="1" id="KW-0479">Metal-binding</keyword>
<dbReference type="InterPro" id="IPR001841">
    <property type="entry name" value="Znf_RING"/>
</dbReference>
<accession>G9E6C6</accession>
<proteinExistence type="predicted"/>
<dbReference type="Proteomes" id="UP000232710">
    <property type="component" value="Segment"/>
</dbReference>
<evidence type="ECO:0000313" key="3">
    <source>
        <dbReference type="EMBL" id="AET84953.1"/>
    </source>
</evidence>
<organismHost>
    <name type="scientific">Micromonas pusilla</name>
    <name type="common">Picoplanktonic green alga</name>
    <name type="synonym">Chromulina pusilla</name>
    <dbReference type="NCBI Taxonomy" id="38833"/>
</organismHost>
<evidence type="ECO:0000313" key="4">
    <source>
        <dbReference type="Proteomes" id="UP000232710"/>
    </source>
</evidence>
<reference evidence="3 4" key="1">
    <citation type="submission" date="2010-12" db="EMBL/GenBank/DDBJ databases">
        <title>The Genome Sequence of Micromonas pusilla virus SP1.</title>
        <authorList>
            <consortium name="The Broad Institute Genome Sequencing Platform"/>
            <person name="Henn M.R."/>
            <person name="Suttle C."/>
            <person name="Winget D."/>
            <person name="Chan A."/>
            <person name="Levin J."/>
            <person name="Malboeuf C."/>
            <person name="Casali M."/>
            <person name="Russ C."/>
            <person name="Lennon N."/>
            <person name="Chapman S.B."/>
            <person name="Erlich R."/>
            <person name="Young S.K."/>
            <person name="Yandava C."/>
            <person name="Zeng Q."/>
            <person name="Alvarado L."/>
            <person name="Anderson S."/>
            <person name="Berlin A."/>
            <person name="Chen Z."/>
            <person name="Freedman E."/>
            <person name="Gellesch M."/>
            <person name="Goldberg J."/>
            <person name="Green L."/>
            <person name="Griggs A."/>
            <person name="Gujja S."/>
            <person name="Heilman E.R."/>
            <person name="Heiman D."/>
            <person name="Hollinger A."/>
            <person name="Howarth C."/>
            <person name="Larson L."/>
            <person name="Mehta T."/>
            <person name="Pearson M."/>
            <person name="Roberts A."/>
            <person name="Ryan E."/>
            <person name="Saif S."/>
            <person name="Shea T."/>
            <person name="Shenoy N."/>
            <person name="Sisk P."/>
            <person name="Stolte C."/>
            <person name="Sykes S."/>
            <person name="White J."/>
            <person name="Haas B."/>
            <person name="Nusbaum C."/>
            <person name="Birren B."/>
        </authorList>
    </citation>
    <scope>NUCLEOTIDE SEQUENCE [LARGE SCALE GENOMIC DNA]</scope>
    <source>
        <strain evidence="3 4">SP1</strain>
    </source>
</reference>
<dbReference type="Gene3D" id="3.30.40.10">
    <property type="entry name" value="Zinc/RING finger domain, C3HC4 (zinc finger)"/>
    <property type="match status" value="1"/>
</dbReference>
<keyword evidence="4" id="KW-1185">Reference proteome</keyword>
<dbReference type="GO" id="GO:0008270">
    <property type="term" value="F:zinc ion binding"/>
    <property type="evidence" value="ECO:0007669"/>
    <property type="project" value="UniProtKB-KW"/>
</dbReference>